<feature type="signal peptide" evidence="2">
    <location>
        <begin position="1"/>
        <end position="23"/>
    </location>
</feature>
<name>A0A9P8XYR0_9PEZI</name>
<dbReference type="EMBL" id="JAGTJQ010000009">
    <property type="protein sequence ID" value="KAH7024540.1"/>
    <property type="molecule type" value="Genomic_DNA"/>
</dbReference>
<keyword evidence="2" id="KW-0732">Signal</keyword>
<keyword evidence="4" id="KW-1185">Reference proteome</keyword>
<dbReference type="RefSeq" id="XP_046008088.1">
    <property type="nucleotide sequence ID" value="XM_046155001.1"/>
</dbReference>
<reference evidence="3" key="1">
    <citation type="journal article" date="2021" name="Nat. Commun.">
        <title>Genetic determinants of endophytism in the Arabidopsis root mycobiome.</title>
        <authorList>
            <person name="Mesny F."/>
            <person name="Miyauchi S."/>
            <person name="Thiergart T."/>
            <person name="Pickel B."/>
            <person name="Atanasova L."/>
            <person name="Karlsson M."/>
            <person name="Huettel B."/>
            <person name="Barry K.W."/>
            <person name="Haridas S."/>
            <person name="Chen C."/>
            <person name="Bauer D."/>
            <person name="Andreopoulos W."/>
            <person name="Pangilinan J."/>
            <person name="LaButti K."/>
            <person name="Riley R."/>
            <person name="Lipzen A."/>
            <person name="Clum A."/>
            <person name="Drula E."/>
            <person name="Henrissat B."/>
            <person name="Kohler A."/>
            <person name="Grigoriev I.V."/>
            <person name="Martin F.M."/>
            <person name="Hacquard S."/>
        </authorList>
    </citation>
    <scope>NUCLEOTIDE SEQUENCE</scope>
    <source>
        <strain evidence="3">MPI-CAGE-CH-0230</strain>
    </source>
</reference>
<feature type="chain" id="PRO_5040393623" description="GPI anchored protein" evidence="2">
    <location>
        <begin position="24"/>
        <end position="175"/>
    </location>
</feature>
<dbReference type="GeneID" id="70184547"/>
<dbReference type="Proteomes" id="UP000756346">
    <property type="component" value="Unassembled WGS sequence"/>
</dbReference>
<comment type="caution">
    <text evidence="3">The sequence shown here is derived from an EMBL/GenBank/DDBJ whole genome shotgun (WGS) entry which is preliminary data.</text>
</comment>
<evidence type="ECO:0000313" key="3">
    <source>
        <dbReference type="EMBL" id="KAH7024540.1"/>
    </source>
</evidence>
<proteinExistence type="predicted"/>
<organism evidence="3 4">
    <name type="scientific">Microdochium trichocladiopsis</name>
    <dbReference type="NCBI Taxonomy" id="1682393"/>
    <lineage>
        <taxon>Eukaryota</taxon>
        <taxon>Fungi</taxon>
        <taxon>Dikarya</taxon>
        <taxon>Ascomycota</taxon>
        <taxon>Pezizomycotina</taxon>
        <taxon>Sordariomycetes</taxon>
        <taxon>Xylariomycetidae</taxon>
        <taxon>Xylariales</taxon>
        <taxon>Microdochiaceae</taxon>
        <taxon>Microdochium</taxon>
    </lineage>
</organism>
<evidence type="ECO:0000256" key="2">
    <source>
        <dbReference type="SAM" id="SignalP"/>
    </source>
</evidence>
<feature type="compositionally biased region" description="Low complexity" evidence="1">
    <location>
        <begin position="112"/>
        <end position="150"/>
    </location>
</feature>
<dbReference type="AlphaFoldDB" id="A0A9P8XYR0"/>
<accession>A0A9P8XYR0</accession>
<evidence type="ECO:0000256" key="1">
    <source>
        <dbReference type="SAM" id="MobiDB-lite"/>
    </source>
</evidence>
<feature type="region of interest" description="Disordered" evidence="1">
    <location>
        <begin position="109"/>
        <end position="150"/>
    </location>
</feature>
<gene>
    <name evidence="3" type="ORF">B0I36DRAFT_331601</name>
</gene>
<sequence length="175" mass="17521">MRSETTSMKTTLIFSVLAALASATTSIPASPSATITGPPASLTVGASIPTFTYTLFGSTITGSATVIPCATVIINAVSIYILEDNSDFVGDADLDFTFNGITVNHGTPTPPAACWTPPSITSTSSSTTTASSGSSTRSSATTTATPNAARPAQMDSAQLFSWAGVALGAVAMANA</sequence>
<evidence type="ECO:0008006" key="5">
    <source>
        <dbReference type="Google" id="ProtNLM"/>
    </source>
</evidence>
<protein>
    <recommendedName>
        <fullName evidence="5">GPI anchored protein</fullName>
    </recommendedName>
</protein>
<evidence type="ECO:0000313" key="4">
    <source>
        <dbReference type="Proteomes" id="UP000756346"/>
    </source>
</evidence>